<feature type="compositionally biased region" description="Basic and acidic residues" evidence="1">
    <location>
        <begin position="288"/>
        <end position="310"/>
    </location>
</feature>
<feature type="region of interest" description="Disordered" evidence="1">
    <location>
        <begin position="1"/>
        <end position="41"/>
    </location>
</feature>
<keyword evidence="3" id="KW-1185">Reference proteome</keyword>
<evidence type="ECO:0000313" key="3">
    <source>
        <dbReference type="Proteomes" id="UP000053660"/>
    </source>
</evidence>
<feature type="compositionally biased region" description="Basic and acidic residues" evidence="1">
    <location>
        <begin position="90"/>
        <end position="99"/>
    </location>
</feature>
<protein>
    <recommendedName>
        <fullName evidence="4">Collagen triple helix repeat protein</fullName>
    </recommendedName>
</protein>
<gene>
    <name evidence="2" type="ORF">OESDEN_08523</name>
</gene>
<organism evidence="2 3">
    <name type="scientific">Oesophagostomum dentatum</name>
    <name type="common">Nodular worm</name>
    <dbReference type="NCBI Taxonomy" id="61180"/>
    <lineage>
        <taxon>Eukaryota</taxon>
        <taxon>Metazoa</taxon>
        <taxon>Ecdysozoa</taxon>
        <taxon>Nematoda</taxon>
        <taxon>Chromadorea</taxon>
        <taxon>Rhabditida</taxon>
        <taxon>Rhabditina</taxon>
        <taxon>Rhabditomorpha</taxon>
        <taxon>Strongyloidea</taxon>
        <taxon>Strongylidae</taxon>
        <taxon>Oesophagostomum</taxon>
    </lineage>
</organism>
<proteinExistence type="predicted"/>
<feature type="region of interest" description="Disordered" evidence="1">
    <location>
        <begin position="257"/>
        <end position="310"/>
    </location>
</feature>
<feature type="region of interest" description="Disordered" evidence="1">
    <location>
        <begin position="89"/>
        <end position="206"/>
    </location>
</feature>
<dbReference type="OrthoDB" id="8939548at2759"/>
<feature type="compositionally biased region" description="Polar residues" evidence="1">
    <location>
        <begin position="164"/>
        <end position="176"/>
    </location>
</feature>
<evidence type="ECO:0000256" key="1">
    <source>
        <dbReference type="SAM" id="MobiDB-lite"/>
    </source>
</evidence>
<reference evidence="2 3" key="1">
    <citation type="submission" date="2014-03" db="EMBL/GenBank/DDBJ databases">
        <title>Draft genome of the hookworm Oesophagostomum dentatum.</title>
        <authorList>
            <person name="Mitreva M."/>
        </authorList>
    </citation>
    <scope>NUCLEOTIDE SEQUENCE [LARGE SCALE GENOMIC DNA]</scope>
    <source>
        <strain evidence="2 3">OD-Hann</strain>
    </source>
</reference>
<dbReference type="Proteomes" id="UP000053660">
    <property type="component" value="Unassembled WGS sequence"/>
</dbReference>
<sequence>GTTPGPQGLAGDPGLPGRKGERGQTGSQGSPGKPGEPRKECGCKELLLRRISIINPNVSHRRHLALHSSASHIQGGNVKQLLPDLESIDNENKPEHQEEQQESALEESSGEEGDDDAEWTTETETEQRAIPGRLRLIDGDDEELLETGSSRGQELESGQEETKQASSITASASRVQAEQEGRTLAKASTEARQCGGSRKGGVGRRNSFEATRANRIEIIVDRVAYSPLAEAKAVISDHRHPLGVRLVNVRPSGLKRVPMSELTEDQDAPPNPRLTRGTKTNSSQRSPETPRRPRADQNMVIDRKTAGMGI</sequence>
<dbReference type="EMBL" id="KN551925">
    <property type="protein sequence ID" value="KHJ91611.1"/>
    <property type="molecule type" value="Genomic_DNA"/>
</dbReference>
<feature type="non-terminal residue" evidence="2">
    <location>
        <position position="1"/>
    </location>
</feature>
<dbReference type="AlphaFoldDB" id="A0A0B1T659"/>
<feature type="compositionally biased region" description="Acidic residues" evidence="1">
    <location>
        <begin position="100"/>
        <end position="124"/>
    </location>
</feature>
<feature type="compositionally biased region" description="Polar residues" evidence="1">
    <location>
        <begin position="277"/>
        <end position="287"/>
    </location>
</feature>
<name>A0A0B1T659_OESDE</name>
<evidence type="ECO:0000313" key="2">
    <source>
        <dbReference type="EMBL" id="KHJ91611.1"/>
    </source>
</evidence>
<evidence type="ECO:0008006" key="4">
    <source>
        <dbReference type="Google" id="ProtNLM"/>
    </source>
</evidence>
<accession>A0A0B1T659</accession>